<proteinExistence type="predicted"/>
<dbReference type="RefSeq" id="WP_324668539.1">
    <property type="nucleotide sequence ID" value="NZ_CP141614.1"/>
</dbReference>
<organism evidence="2 3">
    <name type="scientific">Geochorda subterranea</name>
    <dbReference type="NCBI Taxonomy" id="3109564"/>
    <lineage>
        <taxon>Bacteria</taxon>
        <taxon>Bacillati</taxon>
        <taxon>Bacillota</taxon>
        <taxon>Limnochordia</taxon>
        <taxon>Limnochordales</taxon>
        <taxon>Geochordaceae</taxon>
        <taxon>Geochorda</taxon>
    </lineage>
</organism>
<name>A0ABZ1BP93_9FIRM</name>
<keyword evidence="3" id="KW-1185">Reference proteome</keyword>
<gene>
    <name evidence="2" type="ORF">VLY81_12545</name>
</gene>
<evidence type="ECO:0000313" key="2">
    <source>
        <dbReference type="EMBL" id="WRP14236.1"/>
    </source>
</evidence>
<evidence type="ECO:0000256" key="1">
    <source>
        <dbReference type="SAM" id="SignalP"/>
    </source>
</evidence>
<dbReference type="Pfam" id="PF04402">
    <property type="entry name" value="SIMPL"/>
    <property type="match status" value="1"/>
</dbReference>
<dbReference type="InterPro" id="IPR052022">
    <property type="entry name" value="26kDa_periplasmic_antigen"/>
</dbReference>
<reference evidence="3" key="1">
    <citation type="submission" date="2023-12" db="EMBL/GenBank/DDBJ databases">
        <title>Novel isolates from deep terrestrial aquifers shed light on the physiology and ecology of the class Limnochordia.</title>
        <authorList>
            <person name="Karnachuk O.V."/>
            <person name="Lukina A.P."/>
            <person name="Avakyan M.R."/>
            <person name="Kadnikov V."/>
            <person name="Begmatov S."/>
            <person name="Beletsky A.V."/>
            <person name="Mardanov A.V."/>
            <person name="Ravin N.V."/>
        </authorList>
    </citation>
    <scope>NUCLEOTIDE SEQUENCE [LARGE SCALE GENOMIC DNA]</scope>
    <source>
        <strain evidence="3">LN</strain>
    </source>
</reference>
<feature type="signal peptide" evidence="1">
    <location>
        <begin position="1"/>
        <end position="32"/>
    </location>
</feature>
<keyword evidence="1" id="KW-0732">Signal</keyword>
<sequence>MKRLGLRWWIPAAAIATLSLVTALASAPGASAEGDASSERTLTVTGRATITAPPDVARITLGVESQAPSARQAHEANARKVERIVAALSELGVAARDIQTAGISLTPIYRTEERGGEPRLTGYRATYALHVRVRPVEQAGTVADAAVQAGANRIESIQFTVEDLEAIKQQALRQAVADALRQAQVLAEAAGVQLGSLLTLRDAYFGSPEMPVRLPLARLSEASADTPVLPGELGLQAAATLVFELR</sequence>
<dbReference type="Gene3D" id="3.30.110.170">
    <property type="entry name" value="Protein of unknown function (DUF541), domain 1"/>
    <property type="match status" value="1"/>
</dbReference>
<dbReference type="EMBL" id="CP141614">
    <property type="protein sequence ID" value="WRP14236.1"/>
    <property type="molecule type" value="Genomic_DNA"/>
</dbReference>
<evidence type="ECO:0000313" key="3">
    <source>
        <dbReference type="Proteomes" id="UP001333102"/>
    </source>
</evidence>
<protein>
    <submittedName>
        <fullName evidence="2">SIMPL domain-containing protein</fullName>
    </submittedName>
</protein>
<dbReference type="InterPro" id="IPR007497">
    <property type="entry name" value="SIMPL/DUF541"/>
</dbReference>
<dbReference type="PANTHER" id="PTHR34387:SF1">
    <property type="entry name" value="PERIPLASMIC IMMUNOGENIC PROTEIN"/>
    <property type="match status" value="1"/>
</dbReference>
<dbReference type="Gene3D" id="3.30.70.2970">
    <property type="entry name" value="Protein of unknown function (DUF541), domain 2"/>
    <property type="match status" value="1"/>
</dbReference>
<feature type="chain" id="PRO_5046174007" evidence="1">
    <location>
        <begin position="33"/>
        <end position="246"/>
    </location>
</feature>
<dbReference type="PANTHER" id="PTHR34387">
    <property type="entry name" value="SLR1258 PROTEIN"/>
    <property type="match status" value="1"/>
</dbReference>
<accession>A0ABZ1BP93</accession>
<dbReference type="Proteomes" id="UP001333102">
    <property type="component" value="Chromosome"/>
</dbReference>